<dbReference type="Proteomes" id="UP001237207">
    <property type="component" value="Unassembled WGS sequence"/>
</dbReference>
<protein>
    <submittedName>
        <fullName evidence="2">Membrane protein</fullName>
    </submittedName>
</protein>
<reference evidence="2" key="1">
    <citation type="submission" date="2023-07" db="EMBL/GenBank/DDBJ databases">
        <title>Genomic Encyclopedia of Type Strains, Phase IV (KMG-IV): sequencing the most valuable type-strain genomes for metagenomic binning, comparative biology and taxonomic classification.</title>
        <authorList>
            <person name="Goeker M."/>
        </authorList>
    </citation>
    <scope>NUCLEOTIDE SEQUENCE</scope>
    <source>
        <strain evidence="2">DSM 23947</strain>
    </source>
</reference>
<proteinExistence type="predicted"/>
<feature type="transmembrane region" description="Helical" evidence="1">
    <location>
        <begin position="156"/>
        <end position="173"/>
    </location>
</feature>
<evidence type="ECO:0000313" key="3">
    <source>
        <dbReference type="Proteomes" id="UP001237207"/>
    </source>
</evidence>
<dbReference type="RefSeq" id="WP_307258948.1">
    <property type="nucleotide sequence ID" value="NZ_JAUSUC010000091.1"/>
</dbReference>
<accession>A0AAJ1WKM0</accession>
<name>A0AAJ1WKM0_9BACI</name>
<sequence>MVNKLNHSLIEDYLNKLNKKLQLLPKREREHQISEIKDHIYNTIQEKTKAGMNINQAAKDTLQEFLSPEELAKAIINEEEENKLLVNKGETLFNYGIMLTVGSLGGLSIPILRGELNLGIILPFVMSLIVGIVLLNSKTIQGNENQLQNIKWISRIVIGLLGVPLTFFSIRIIKDNAINYASLSYLLVIIIVSLGIYLLLRKLFYNKQLNFRRMKLANKP</sequence>
<keyword evidence="3" id="KW-1185">Reference proteome</keyword>
<evidence type="ECO:0000313" key="2">
    <source>
        <dbReference type="EMBL" id="MDQ0216870.1"/>
    </source>
</evidence>
<comment type="caution">
    <text evidence="2">The sequence shown here is derived from an EMBL/GenBank/DDBJ whole genome shotgun (WGS) entry which is preliminary data.</text>
</comment>
<keyword evidence="1" id="KW-0472">Membrane</keyword>
<gene>
    <name evidence="2" type="ORF">J2S13_003368</name>
</gene>
<dbReference type="EMBL" id="JAUSUC010000091">
    <property type="protein sequence ID" value="MDQ0216870.1"/>
    <property type="molecule type" value="Genomic_DNA"/>
</dbReference>
<dbReference type="Pfam" id="PF22564">
    <property type="entry name" value="HAAS"/>
    <property type="match status" value="1"/>
</dbReference>
<keyword evidence="1" id="KW-1133">Transmembrane helix</keyword>
<feature type="transmembrane region" description="Helical" evidence="1">
    <location>
        <begin position="185"/>
        <end position="204"/>
    </location>
</feature>
<feature type="transmembrane region" description="Helical" evidence="1">
    <location>
        <begin position="92"/>
        <end position="112"/>
    </location>
</feature>
<feature type="transmembrane region" description="Helical" evidence="1">
    <location>
        <begin position="118"/>
        <end position="135"/>
    </location>
</feature>
<evidence type="ECO:0000256" key="1">
    <source>
        <dbReference type="SAM" id="Phobius"/>
    </source>
</evidence>
<dbReference type="AlphaFoldDB" id="A0AAJ1WKM0"/>
<organism evidence="2 3">
    <name type="scientific">Oikeobacillus pervagus</name>
    <dbReference type="NCBI Taxonomy" id="1325931"/>
    <lineage>
        <taxon>Bacteria</taxon>
        <taxon>Bacillati</taxon>
        <taxon>Bacillota</taxon>
        <taxon>Bacilli</taxon>
        <taxon>Bacillales</taxon>
        <taxon>Bacillaceae</taxon>
        <taxon>Oikeobacillus</taxon>
    </lineage>
</organism>
<keyword evidence="1" id="KW-0812">Transmembrane</keyword>